<sequence length="75" mass="8611">MSASIEALAMAGVDYQDTCHGVHIEEWEREDLAELPPPPHLLADEEKEEEEIWGKWKLKNMVSATEFAEYVIPKK</sequence>
<dbReference type="Proteomes" id="UP000027138">
    <property type="component" value="Unassembled WGS sequence"/>
</dbReference>
<organism evidence="1 2">
    <name type="scientific">Jatropha curcas</name>
    <name type="common">Barbados nut</name>
    <dbReference type="NCBI Taxonomy" id="180498"/>
    <lineage>
        <taxon>Eukaryota</taxon>
        <taxon>Viridiplantae</taxon>
        <taxon>Streptophyta</taxon>
        <taxon>Embryophyta</taxon>
        <taxon>Tracheophyta</taxon>
        <taxon>Spermatophyta</taxon>
        <taxon>Magnoliopsida</taxon>
        <taxon>eudicotyledons</taxon>
        <taxon>Gunneridae</taxon>
        <taxon>Pentapetalae</taxon>
        <taxon>rosids</taxon>
        <taxon>fabids</taxon>
        <taxon>Malpighiales</taxon>
        <taxon>Euphorbiaceae</taxon>
        <taxon>Crotonoideae</taxon>
        <taxon>Jatropheae</taxon>
        <taxon>Jatropha</taxon>
    </lineage>
</organism>
<gene>
    <name evidence="1" type="ORF">JCGZ_24023</name>
</gene>
<protein>
    <submittedName>
        <fullName evidence="1">Uncharacterized protein</fullName>
    </submittedName>
</protein>
<dbReference type="EMBL" id="KK914206">
    <property type="protein sequence ID" value="KDP46814.1"/>
    <property type="molecule type" value="Genomic_DNA"/>
</dbReference>
<keyword evidence="2" id="KW-1185">Reference proteome</keyword>
<evidence type="ECO:0000313" key="1">
    <source>
        <dbReference type="EMBL" id="KDP46814.1"/>
    </source>
</evidence>
<reference evidence="1 2" key="1">
    <citation type="journal article" date="2014" name="PLoS ONE">
        <title>Global Analysis of Gene Expression Profiles in Physic Nut (Jatropha curcas L.) Seedlings Exposed to Salt Stress.</title>
        <authorList>
            <person name="Zhang L."/>
            <person name="Zhang C."/>
            <person name="Wu P."/>
            <person name="Chen Y."/>
            <person name="Li M."/>
            <person name="Jiang H."/>
            <person name="Wu G."/>
        </authorList>
    </citation>
    <scope>NUCLEOTIDE SEQUENCE [LARGE SCALE GENOMIC DNA]</scope>
    <source>
        <strain evidence="2">cv. GZQX0401</strain>
        <tissue evidence="1">Young leaves</tissue>
    </source>
</reference>
<name>A0A067LQH5_JATCU</name>
<proteinExistence type="predicted"/>
<dbReference type="AlphaFoldDB" id="A0A067LQH5"/>
<evidence type="ECO:0000313" key="2">
    <source>
        <dbReference type="Proteomes" id="UP000027138"/>
    </source>
</evidence>
<accession>A0A067LQH5</accession>